<gene>
    <name evidence="2" type="ORF">ACFO3E_17335</name>
</gene>
<evidence type="ECO:0000313" key="3">
    <source>
        <dbReference type="Proteomes" id="UP001595957"/>
    </source>
</evidence>
<reference evidence="3" key="1">
    <citation type="journal article" date="2019" name="Int. J. Syst. Evol. Microbiol.">
        <title>The Global Catalogue of Microorganisms (GCM) 10K type strain sequencing project: providing services to taxonomists for standard genome sequencing and annotation.</title>
        <authorList>
            <consortium name="The Broad Institute Genomics Platform"/>
            <consortium name="The Broad Institute Genome Sequencing Center for Infectious Disease"/>
            <person name="Wu L."/>
            <person name="Ma J."/>
        </authorList>
    </citation>
    <scope>NUCLEOTIDE SEQUENCE [LARGE SCALE GENOMIC DNA]</scope>
    <source>
        <strain evidence="3">NBRC 103632</strain>
    </source>
</reference>
<sequence>MSEALVATLTLDADMFEASHLTPPRTWRLTLWMTPGGSGPDDDGGFADLRRVVGALAAQVKSLQEAVDRLTSENAELKAENLALKDEIARLKGLPPRPKFKAKPSGMEQATSKPKSKKGRKRGRGSVRDKLVVTSEVKLKADAPAGSRFRGYEEPEPRSWQSKEARDLPRDSCRSPNRRARCLTGFSP</sequence>
<comment type="caution">
    <text evidence="2">The sequence shown here is derived from an EMBL/GenBank/DDBJ whole genome shotgun (WGS) entry which is preliminary data.</text>
</comment>
<accession>A0ABV9F5C7</accession>
<feature type="compositionally biased region" description="Basic and acidic residues" evidence="1">
    <location>
        <begin position="126"/>
        <end position="141"/>
    </location>
</feature>
<organism evidence="2 3">
    <name type="scientific">Sphingobium tyrosinilyticum</name>
    <dbReference type="NCBI Taxonomy" id="2715436"/>
    <lineage>
        <taxon>Bacteria</taxon>
        <taxon>Pseudomonadati</taxon>
        <taxon>Pseudomonadota</taxon>
        <taxon>Alphaproteobacteria</taxon>
        <taxon>Sphingomonadales</taxon>
        <taxon>Sphingomonadaceae</taxon>
        <taxon>Sphingobium</taxon>
    </lineage>
</organism>
<feature type="compositionally biased region" description="Basic and acidic residues" evidence="1">
    <location>
        <begin position="150"/>
        <end position="173"/>
    </location>
</feature>
<name>A0ABV9F5C7_9SPHN</name>
<dbReference type="Proteomes" id="UP001595957">
    <property type="component" value="Unassembled WGS sequence"/>
</dbReference>
<keyword evidence="3" id="KW-1185">Reference proteome</keyword>
<evidence type="ECO:0000256" key="1">
    <source>
        <dbReference type="SAM" id="MobiDB-lite"/>
    </source>
</evidence>
<evidence type="ECO:0008006" key="4">
    <source>
        <dbReference type="Google" id="ProtNLM"/>
    </source>
</evidence>
<evidence type="ECO:0000313" key="2">
    <source>
        <dbReference type="EMBL" id="MFC4595921.1"/>
    </source>
</evidence>
<dbReference type="RefSeq" id="WP_380806737.1">
    <property type="nucleotide sequence ID" value="NZ_JBHSFZ010000063.1"/>
</dbReference>
<protein>
    <recommendedName>
        <fullName evidence="4">Transposase</fullName>
    </recommendedName>
</protein>
<feature type="region of interest" description="Disordered" evidence="1">
    <location>
        <begin position="87"/>
        <end position="188"/>
    </location>
</feature>
<proteinExistence type="predicted"/>
<feature type="compositionally biased region" description="Basic residues" evidence="1">
    <location>
        <begin position="114"/>
        <end position="125"/>
    </location>
</feature>
<dbReference type="EMBL" id="JBHSFZ010000063">
    <property type="protein sequence ID" value="MFC4595921.1"/>
    <property type="molecule type" value="Genomic_DNA"/>
</dbReference>